<gene>
    <name evidence="3" type="ORF">NG653_04115</name>
</gene>
<dbReference type="InterPro" id="IPR029058">
    <property type="entry name" value="AB_hydrolase_fold"/>
</dbReference>
<dbReference type="RefSeq" id="WP_252740400.1">
    <property type="nucleotide sequence ID" value="NZ_JAMXIB010000002.1"/>
</dbReference>
<dbReference type="PANTHER" id="PTHR48081">
    <property type="entry name" value="AB HYDROLASE SUPERFAMILY PROTEIN C4A8.06C"/>
    <property type="match status" value="1"/>
</dbReference>
<dbReference type="GO" id="GO:0016787">
    <property type="term" value="F:hydrolase activity"/>
    <property type="evidence" value="ECO:0007669"/>
    <property type="project" value="UniProtKB-KW"/>
</dbReference>
<evidence type="ECO:0000313" key="3">
    <source>
        <dbReference type="EMBL" id="MCO5724028.1"/>
    </source>
</evidence>
<evidence type="ECO:0000256" key="1">
    <source>
        <dbReference type="ARBA" id="ARBA00022801"/>
    </source>
</evidence>
<dbReference type="InterPro" id="IPR049492">
    <property type="entry name" value="BD-FAE-like_dom"/>
</dbReference>
<evidence type="ECO:0000259" key="2">
    <source>
        <dbReference type="Pfam" id="PF20434"/>
    </source>
</evidence>
<dbReference type="InterPro" id="IPR050300">
    <property type="entry name" value="GDXG_lipolytic_enzyme"/>
</dbReference>
<protein>
    <submittedName>
        <fullName evidence="3">Alpha/beta hydrolase</fullName>
    </submittedName>
</protein>
<proteinExistence type="predicted"/>
<keyword evidence="4" id="KW-1185">Reference proteome</keyword>
<comment type="caution">
    <text evidence="3">The sequence shown here is derived from an EMBL/GenBank/DDBJ whole genome shotgun (WGS) entry which is preliminary data.</text>
</comment>
<dbReference type="SUPFAM" id="SSF53474">
    <property type="entry name" value="alpha/beta-Hydrolases"/>
    <property type="match status" value="1"/>
</dbReference>
<dbReference type="EMBL" id="JAMXIB010000002">
    <property type="protein sequence ID" value="MCO5724028.1"/>
    <property type="molecule type" value="Genomic_DNA"/>
</dbReference>
<evidence type="ECO:0000313" key="4">
    <source>
        <dbReference type="Proteomes" id="UP001206312"/>
    </source>
</evidence>
<organism evidence="3 4">
    <name type="scientific">Robiginitalea marina</name>
    <dbReference type="NCBI Taxonomy" id="2954105"/>
    <lineage>
        <taxon>Bacteria</taxon>
        <taxon>Pseudomonadati</taxon>
        <taxon>Bacteroidota</taxon>
        <taxon>Flavobacteriia</taxon>
        <taxon>Flavobacteriales</taxon>
        <taxon>Flavobacteriaceae</taxon>
        <taxon>Robiginitalea</taxon>
    </lineage>
</organism>
<dbReference type="Pfam" id="PF20434">
    <property type="entry name" value="BD-FAE"/>
    <property type="match status" value="1"/>
</dbReference>
<dbReference type="PANTHER" id="PTHR48081:SF33">
    <property type="entry name" value="KYNURENINE FORMAMIDASE"/>
    <property type="match status" value="1"/>
</dbReference>
<accession>A0ABT1AXE0</accession>
<reference evidence="3 4" key="1">
    <citation type="submission" date="2022-06" db="EMBL/GenBank/DDBJ databases">
        <authorList>
            <person name="Xuan X."/>
        </authorList>
    </citation>
    <scope>NUCLEOTIDE SEQUENCE [LARGE SCALE GENOMIC DNA]</scope>
    <source>
        <strain evidence="3 4">2V75</strain>
    </source>
</reference>
<dbReference type="Proteomes" id="UP001206312">
    <property type="component" value="Unassembled WGS sequence"/>
</dbReference>
<feature type="domain" description="BD-FAE-like" evidence="2">
    <location>
        <begin position="48"/>
        <end position="170"/>
    </location>
</feature>
<sequence>MKNSTLRIGFILSLLFSLTAWGQAYEPLPESIEKRTLPFAERDSTLSLDFYQMVGDTEVRPCVIFVFGGSFVTGRRDAPVYNAYINSLVRNGWKVASIDYRLGLRGKYDQVGIFNTEPLENAIDLAVEDLFSATAFLVSRAGELQIDPANIILSGSSAGAITSLHGDLYEKNNHALRAVLPEGFSFKGVIAFAGAIFSTTGKPEYVRQPSPTLLFHGSEDKVVPFTKRRLLNKGFFGSDFLARVFAKNNYPYYYYREIGAGHEVATAAMMQRLGEVHHFLRTAVLAKSPYQLEATLVPLKK</sequence>
<keyword evidence="1 3" id="KW-0378">Hydrolase</keyword>
<name>A0ABT1AXE0_9FLAO</name>
<dbReference type="Gene3D" id="3.40.50.1820">
    <property type="entry name" value="alpha/beta hydrolase"/>
    <property type="match status" value="1"/>
</dbReference>